<keyword evidence="6" id="KW-0998">Cell outer membrane</keyword>
<evidence type="ECO:0000259" key="7">
    <source>
        <dbReference type="Pfam" id="PF00593"/>
    </source>
</evidence>
<dbReference type="PANTHER" id="PTHR30442:SF0">
    <property type="entry name" value="FE(3+) DICITRATE TRANSPORT PROTEIN FECA"/>
    <property type="match status" value="1"/>
</dbReference>
<keyword evidence="8" id="KW-0675">Receptor</keyword>
<dbReference type="Gene3D" id="2.40.170.20">
    <property type="entry name" value="TonB-dependent receptor, beta-barrel domain"/>
    <property type="match status" value="1"/>
</dbReference>
<dbReference type="InterPro" id="IPR039426">
    <property type="entry name" value="TonB-dep_rcpt-like"/>
</dbReference>
<reference evidence="8" key="1">
    <citation type="submission" date="2018-06" db="EMBL/GenBank/DDBJ databases">
        <authorList>
            <person name="Zhirakovskaya E."/>
        </authorList>
    </citation>
    <scope>NUCLEOTIDE SEQUENCE</scope>
</reference>
<dbReference type="Pfam" id="PF00593">
    <property type="entry name" value="TonB_dep_Rec_b-barrel"/>
    <property type="match status" value="1"/>
</dbReference>
<dbReference type="InterPro" id="IPR000531">
    <property type="entry name" value="Beta-barrel_TonB"/>
</dbReference>
<dbReference type="SUPFAM" id="SSF56935">
    <property type="entry name" value="Porins"/>
    <property type="match status" value="1"/>
</dbReference>
<feature type="domain" description="TonB-dependent receptor-like beta-barrel" evidence="7">
    <location>
        <begin position="23"/>
        <end position="477"/>
    </location>
</feature>
<dbReference type="GO" id="GO:0009279">
    <property type="term" value="C:cell outer membrane"/>
    <property type="evidence" value="ECO:0007669"/>
    <property type="project" value="UniProtKB-SubCell"/>
</dbReference>
<keyword evidence="2" id="KW-0813">Transport</keyword>
<sequence>MNTNPKPRFSQSIEFKFQYSDEVANETYLGLTDADFKSNPFDRYAASEKDNFKADHLQFTATHILNITKDFRITTTGYYNNFSRNWYKLNDVVVNGTKVGINSILTNPLTYSDYFDVINGTTNSDANSLLVKANNRNYISKGVQTKLDYHWYGKNAFHDIEIGLRMHYDEEDRFQWLDGFNIINGIMNLTNPGTQGTDANRISSANAFSAFAMYKLKYNKLTITPGLRYENIDLARKDYGKNDVNRTGSNLLLRNNKVGVLIPGIGINYKINNDFSTFASVHKGFSPPSNLEGQKAEESVNIELGTRFTTKGLRGEIIAFNNQYSNLLGSDLAATGGTGSLEQFNAGEVRVNGFEMLLNYDLVKTNANYKLPITFAYTFTNSKFLNSFDSDDSLWGEVNIGDQLPYIAKHQFNTTLSLEHKDFELSLSGRFNGAFRTKAGSGIIPENEKVASNFIIDLSGRYRVNKNTALTLNFVNLLDSTYAVSRVPAGLRPGLPFGIFGGFEFKL</sequence>
<dbReference type="InterPro" id="IPR036942">
    <property type="entry name" value="Beta-barrel_TonB_sf"/>
</dbReference>
<protein>
    <submittedName>
        <fullName evidence="8">Outer membrane receptor for Fe3+-dicitrate</fullName>
    </submittedName>
</protein>
<comment type="subcellular location">
    <subcellularLocation>
        <location evidence="1">Cell outer membrane</location>
        <topology evidence="1">Multi-pass membrane protein</topology>
    </subcellularLocation>
</comment>
<evidence type="ECO:0000256" key="2">
    <source>
        <dbReference type="ARBA" id="ARBA00022448"/>
    </source>
</evidence>
<evidence type="ECO:0000313" key="8">
    <source>
        <dbReference type="EMBL" id="VAV83567.1"/>
    </source>
</evidence>
<dbReference type="GO" id="GO:0033214">
    <property type="term" value="P:siderophore-iron import into cell"/>
    <property type="evidence" value="ECO:0007669"/>
    <property type="project" value="TreeGrafter"/>
</dbReference>
<accession>A0A3B0QVB3</accession>
<evidence type="ECO:0000256" key="4">
    <source>
        <dbReference type="ARBA" id="ARBA00023077"/>
    </source>
</evidence>
<keyword evidence="5" id="KW-0472">Membrane</keyword>
<proteinExistence type="predicted"/>
<evidence type="ECO:0000256" key="6">
    <source>
        <dbReference type="ARBA" id="ARBA00023237"/>
    </source>
</evidence>
<name>A0A3B0QVB3_9ZZZZ</name>
<keyword evidence="3" id="KW-0812">Transmembrane</keyword>
<gene>
    <name evidence="8" type="ORF">MNBD_BACTEROID02-1861</name>
</gene>
<dbReference type="AlphaFoldDB" id="A0A3B0QVB3"/>
<dbReference type="EMBL" id="UOEB01000091">
    <property type="protein sequence ID" value="VAV83567.1"/>
    <property type="molecule type" value="Genomic_DNA"/>
</dbReference>
<dbReference type="PANTHER" id="PTHR30442">
    <property type="entry name" value="IRON III DICITRATE TRANSPORT PROTEIN FECA"/>
    <property type="match status" value="1"/>
</dbReference>
<keyword evidence="4" id="KW-0798">TonB box</keyword>
<evidence type="ECO:0000256" key="1">
    <source>
        <dbReference type="ARBA" id="ARBA00004571"/>
    </source>
</evidence>
<evidence type="ECO:0000256" key="5">
    <source>
        <dbReference type="ARBA" id="ARBA00023136"/>
    </source>
</evidence>
<dbReference type="PROSITE" id="PS52016">
    <property type="entry name" value="TONB_DEPENDENT_REC_3"/>
    <property type="match status" value="1"/>
</dbReference>
<organism evidence="8">
    <name type="scientific">hydrothermal vent metagenome</name>
    <dbReference type="NCBI Taxonomy" id="652676"/>
    <lineage>
        <taxon>unclassified sequences</taxon>
        <taxon>metagenomes</taxon>
        <taxon>ecological metagenomes</taxon>
    </lineage>
</organism>
<evidence type="ECO:0000256" key="3">
    <source>
        <dbReference type="ARBA" id="ARBA00022692"/>
    </source>
</evidence>